<dbReference type="EMBL" id="BMKQ01000001">
    <property type="protein sequence ID" value="GGF50021.1"/>
    <property type="molecule type" value="Genomic_DNA"/>
</dbReference>
<evidence type="ECO:0000313" key="2">
    <source>
        <dbReference type="EMBL" id="GGF50021.1"/>
    </source>
</evidence>
<comment type="caution">
    <text evidence="2">The sequence shown here is derived from an EMBL/GenBank/DDBJ whole genome shotgun (WGS) entry which is preliminary data.</text>
</comment>
<gene>
    <name evidence="2" type="ORF">GCM10011519_25020</name>
</gene>
<reference evidence="2" key="1">
    <citation type="journal article" date="2014" name="Int. J. Syst. Evol. Microbiol.">
        <title>Complete genome sequence of Corynebacterium casei LMG S-19264T (=DSM 44701T), isolated from a smear-ripened cheese.</title>
        <authorList>
            <consortium name="US DOE Joint Genome Institute (JGI-PGF)"/>
            <person name="Walter F."/>
            <person name="Albersmeier A."/>
            <person name="Kalinowski J."/>
            <person name="Ruckert C."/>
        </authorList>
    </citation>
    <scope>NUCLEOTIDE SEQUENCE</scope>
    <source>
        <strain evidence="2">CGMCC 1.16067</strain>
    </source>
</reference>
<reference evidence="2" key="2">
    <citation type="submission" date="2020-09" db="EMBL/GenBank/DDBJ databases">
        <authorList>
            <person name="Sun Q."/>
            <person name="Zhou Y."/>
        </authorList>
    </citation>
    <scope>NUCLEOTIDE SEQUENCE</scope>
    <source>
        <strain evidence="2">CGMCC 1.16067</strain>
    </source>
</reference>
<keyword evidence="1" id="KW-0812">Transmembrane</keyword>
<evidence type="ECO:0000256" key="1">
    <source>
        <dbReference type="SAM" id="Phobius"/>
    </source>
</evidence>
<accession>A0A917BM46</accession>
<dbReference type="Proteomes" id="UP000649179">
    <property type="component" value="Unassembled WGS sequence"/>
</dbReference>
<sequence>MVLPVLVLGNGFTPLHFFILLVVVLLGLPALLMLAIRKR</sequence>
<evidence type="ECO:0000313" key="3">
    <source>
        <dbReference type="Proteomes" id="UP000649179"/>
    </source>
</evidence>
<feature type="transmembrane region" description="Helical" evidence="1">
    <location>
        <begin position="15"/>
        <end position="36"/>
    </location>
</feature>
<protein>
    <submittedName>
        <fullName evidence="2">Uncharacterized protein</fullName>
    </submittedName>
</protein>
<keyword evidence="1" id="KW-1133">Transmembrane helix</keyword>
<proteinExistence type="predicted"/>
<name>A0A917BM46_9ACTN</name>
<organism evidence="2 3">
    <name type="scientific">Marmoricola endophyticus</name>
    <dbReference type="NCBI Taxonomy" id="2040280"/>
    <lineage>
        <taxon>Bacteria</taxon>
        <taxon>Bacillati</taxon>
        <taxon>Actinomycetota</taxon>
        <taxon>Actinomycetes</taxon>
        <taxon>Propionibacteriales</taxon>
        <taxon>Nocardioidaceae</taxon>
        <taxon>Marmoricola</taxon>
    </lineage>
</organism>
<dbReference type="AlphaFoldDB" id="A0A917BM46"/>
<keyword evidence="1" id="KW-0472">Membrane</keyword>
<keyword evidence="3" id="KW-1185">Reference proteome</keyword>